<feature type="transmembrane region" description="Helical" evidence="5">
    <location>
        <begin position="274"/>
        <end position="300"/>
    </location>
</feature>
<sequence>MRPAIPKARWFGGASLGAAFLMANSSIGPGFLTQTTVFTQQLLTSFGFVILVSVVLDIGAQLNTWRILTVSELRAQDLANRLLPGLGYFLAAMVILGGFAFNIGNIAGCGLGLNVLTGISFEQGAIISCGVALVLFWVREIGKMLDGFTKILGTVKILLTLGIAFSAHPPLLQALHHTLLPVKISAAAIVTIVGGTVGGYITFSGAHRLLDAGIKGIENQAEVTRSAVSGIVISTVMRFVLFLAIVGVLSHGAVLEADNPAAGVFRSAAGEVGFRIFGVILWSAAISSVVGAAYTSVSFFKTFHPVFARYERLCISVFILLSTGIFVLVGKPTQLLIFAGAINGLILPIALGIVLVAATNRRLMGSYRHPRWMLAAGWVVVVVMGGLSVPVLVEQVSGFWR</sequence>
<feature type="transmembrane region" description="Helical" evidence="5">
    <location>
        <begin position="150"/>
        <end position="172"/>
    </location>
</feature>
<evidence type="ECO:0000313" key="6">
    <source>
        <dbReference type="EMBL" id="GAA3971972.1"/>
    </source>
</evidence>
<evidence type="ECO:0000256" key="2">
    <source>
        <dbReference type="ARBA" id="ARBA00022692"/>
    </source>
</evidence>
<dbReference type="InterPro" id="IPR001046">
    <property type="entry name" value="NRAMP_fam"/>
</dbReference>
<evidence type="ECO:0000256" key="3">
    <source>
        <dbReference type="ARBA" id="ARBA00022989"/>
    </source>
</evidence>
<evidence type="ECO:0000256" key="4">
    <source>
        <dbReference type="ARBA" id="ARBA00023136"/>
    </source>
</evidence>
<gene>
    <name evidence="6" type="ORF">GCM10022407_17200</name>
</gene>
<dbReference type="Pfam" id="PF01566">
    <property type="entry name" value="Nramp"/>
    <property type="match status" value="1"/>
</dbReference>
<keyword evidence="4 5" id="KW-0472">Membrane</keyword>
<comment type="caution">
    <text evidence="6">The sequence shown here is derived from an EMBL/GenBank/DDBJ whole genome shotgun (WGS) entry which is preliminary data.</text>
</comment>
<keyword evidence="7" id="KW-1185">Reference proteome</keyword>
<feature type="transmembrane region" description="Helical" evidence="5">
    <location>
        <begin position="312"/>
        <end position="329"/>
    </location>
</feature>
<protein>
    <submittedName>
        <fullName evidence="6">Divalent metal cation transporter</fullName>
    </submittedName>
</protein>
<evidence type="ECO:0000313" key="7">
    <source>
        <dbReference type="Proteomes" id="UP001501556"/>
    </source>
</evidence>
<feature type="transmembrane region" description="Helical" evidence="5">
    <location>
        <begin position="335"/>
        <end position="360"/>
    </location>
</feature>
<dbReference type="PANTHER" id="PTHR11706:SF2">
    <property type="entry name" value="TRANSPORTER PROTEIN"/>
    <property type="match status" value="1"/>
</dbReference>
<comment type="subcellular location">
    <subcellularLocation>
        <location evidence="1">Membrane</location>
        <topology evidence="1">Multi-pass membrane protein</topology>
    </subcellularLocation>
</comment>
<dbReference type="EMBL" id="BAABDI010000009">
    <property type="protein sequence ID" value="GAA3971972.1"/>
    <property type="molecule type" value="Genomic_DNA"/>
</dbReference>
<keyword evidence="3 5" id="KW-1133">Transmembrane helix</keyword>
<reference evidence="7" key="1">
    <citation type="journal article" date="2019" name="Int. J. Syst. Evol. Microbiol.">
        <title>The Global Catalogue of Microorganisms (GCM) 10K type strain sequencing project: providing services to taxonomists for standard genome sequencing and annotation.</title>
        <authorList>
            <consortium name="The Broad Institute Genomics Platform"/>
            <consortium name="The Broad Institute Genome Sequencing Center for Infectious Disease"/>
            <person name="Wu L."/>
            <person name="Ma J."/>
        </authorList>
    </citation>
    <scope>NUCLEOTIDE SEQUENCE [LARGE SCALE GENOMIC DNA]</scope>
    <source>
        <strain evidence="7">JCM 17217</strain>
    </source>
</reference>
<evidence type="ECO:0000256" key="1">
    <source>
        <dbReference type="ARBA" id="ARBA00004141"/>
    </source>
</evidence>
<feature type="transmembrane region" description="Helical" evidence="5">
    <location>
        <begin position="372"/>
        <end position="393"/>
    </location>
</feature>
<accession>A0ABP7PVG1</accession>
<feature type="transmembrane region" description="Helical" evidence="5">
    <location>
        <begin position="184"/>
        <end position="206"/>
    </location>
</feature>
<keyword evidence="2 5" id="KW-0812">Transmembrane</keyword>
<organism evidence="6 7">
    <name type="scientific">Hymenobacter antarcticus</name>
    <dbReference type="NCBI Taxonomy" id="486270"/>
    <lineage>
        <taxon>Bacteria</taxon>
        <taxon>Pseudomonadati</taxon>
        <taxon>Bacteroidota</taxon>
        <taxon>Cytophagia</taxon>
        <taxon>Cytophagales</taxon>
        <taxon>Hymenobacteraceae</taxon>
        <taxon>Hymenobacter</taxon>
    </lineage>
</organism>
<proteinExistence type="predicted"/>
<evidence type="ECO:0000256" key="5">
    <source>
        <dbReference type="SAM" id="Phobius"/>
    </source>
</evidence>
<feature type="transmembrane region" description="Helical" evidence="5">
    <location>
        <begin position="82"/>
        <end position="103"/>
    </location>
</feature>
<feature type="transmembrane region" description="Helical" evidence="5">
    <location>
        <begin position="227"/>
        <end position="254"/>
    </location>
</feature>
<dbReference type="PANTHER" id="PTHR11706">
    <property type="entry name" value="SOLUTE CARRIER PROTEIN FAMILY 11 MEMBER"/>
    <property type="match status" value="1"/>
</dbReference>
<name>A0ABP7PVG1_9BACT</name>
<dbReference type="Proteomes" id="UP001501556">
    <property type="component" value="Unassembled WGS sequence"/>
</dbReference>
<feature type="transmembrane region" description="Helical" evidence="5">
    <location>
        <begin position="41"/>
        <end position="62"/>
    </location>
</feature>
<feature type="transmembrane region" description="Helical" evidence="5">
    <location>
        <begin position="115"/>
        <end position="138"/>
    </location>
</feature>
<dbReference type="RefSeq" id="WP_345123131.1">
    <property type="nucleotide sequence ID" value="NZ_BAABDI010000009.1"/>
</dbReference>